<dbReference type="GO" id="GO:0016787">
    <property type="term" value="F:hydrolase activity"/>
    <property type="evidence" value="ECO:0007669"/>
    <property type="project" value="UniProtKB-KW"/>
</dbReference>
<dbReference type="RefSeq" id="WP_203730657.1">
    <property type="nucleotide sequence ID" value="NZ_BAAATX010000029.1"/>
</dbReference>
<evidence type="ECO:0000259" key="1">
    <source>
        <dbReference type="Pfam" id="PF00144"/>
    </source>
</evidence>
<dbReference type="SUPFAM" id="SSF56601">
    <property type="entry name" value="beta-lactamase/transpeptidase-like"/>
    <property type="match status" value="1"/>
</dbReference>
<dbReference type="Proteomes" id="UP000637628">
    <property type="component" value="Unassembled WGS sequence"/>
</dbReference>
<gene>
    <name evidence="3" type="ORF">Adu01nite_55060</name>
</gene>
<comment type="caution">
    <text evidence="3">The sequence shown here is derived from an EMBL/GenBank/DDBJ whole genome shotgun (WGS) entry which is preliminary data.</text>
</comment>
<protein>
    <submittedName>
        <fullName evidence="3">Serine hydrolase</fullName>
    </submittedName>
</protein>
<dbReference type="InterPro" id="IPR050491">
    <property type="entry name" value="AmpC-like"/>
</dbReference>
<evidence type="ECO:0000313" key="4">
    <source>
        <dbReference type="Proteomes" id="UP000637628"/>
    </source>
</evidence>
<dbReference type="Pfam" id="PF00144">
    <property type="entry name" value="Beta-lactamase"/>
    <property type="match status" value="1"/>
</dbReference>
<reference evidence="3 4" key="1">
    <citation type="submission" date="2021-01" db="EMBL/GenBank/DDBJ databases">
        <title>Whole genome shotgun sequence of Actinoplanes durhamensis NBRC 14914.</title>
        <authorList>
            <person name="Komaki H."/>
            <person name="Tamura T."/>
        </authorList>
    </citation>
    <scope>NUCLEOTIDE SEQUENCE [LARGE SCALE GENOMIC DNA]</scope>
    <source>
        <strain evidence="3 4">NBRC 14914</strain>
    </source>
</reference>
<evidence type="ECO:0000259" key="2">
    <source>
        <dbReference type="Pfam" id="PF24491"/>
    </source>
</evidence>
<feature type="domain" description="DUF7586" evidence="2">
    <location>
        <begin position="344"/>
        <end position="425"/>
    </location>
</feature>
<dbReference type="Gene3D" id="3.40.710.10">
    <property type="entry name" value="DD-peptidase/beta-lactamase superfamily"/>
    <property type="match status" value="1"/>
</dbReference>
<proteinExistence type="predicted"/>
<keyword evidence="3" id="KW-0378">Hydrolase</keyword>
<accession>A0ABQ3Z2W7</accession>
<name>A0ABQ3Z2W7_9ACTN</name>
<sequence length="450" mass="48438">MSELLAETRRALRHRLATGQVQGRAPSVVAAIVRDGGPVWLESWGRDTGGDVQYRIGSISKTFVTVLVLQLHAESLIGLADPLGAHLPGTLADGARIRDLLAHTAGLVSESPGPWWERTEGTLRPELTDVLGSAPREDRGFHYSNPGFALLGALVEKLRGASFGDVLRQRILEPLGMNRTTLLPVAPHALGWAVHPWADVLQPEPLTDTGRMAPAGQIWSTAEDLSRYAQFLMHGDDRVLDAESISLMRTPASAPDVTSWHSSYGLGMELRNREGRLLSGHTGSMPGFVATVWTSPGDDVAAVVLANTTAGLRVGSLAAELLDIVADREPRIPAPWEPLESIVPELLALAGPWYWGPAAHLLKPRADGWLELTSVSGAVEGRLRPTGDDQWVGVGGYHDGEDVRAVRDEAGAVTHLDFGTFVYTRQPYDPAAVIPGGVLSPWSTKSSLRR</sequence>
<organism evidence="3 4">
    <name type="scientific">Paractinoplanes durhamensis</name>
    <dbReference type="NCBI Taxonomy" id="113563"/>
    <lineage>
        <taxon>Bacteria</taxon>
        <taxon>Bacillati</taxon>
        <taxon>Actinomycetota</taxon>
        <taxon>Actinomycetes</taxon>
        <taxon>Micromonosporales</taxon>
        <taxon>Micromonosporaceae</taxon>
        <taxon>Paractinoplanes</taxon>
    </lineage>
</organism>
<dbReference type="InterPro" id="IPR012338">
    <property type="entry name" value="Beta-lactam/transpept-like"/>
</dbReference>
<dbReference type="InterPro" id="IPR001466">
    <property type="entry name" value="Beta-lactam-related"/>
</dbReference>
<feature type="domain" description="Beta-lactamase-related" evidence="1">
    <location>
        <begin position="15"/>
        <end position="321"/>
    </location>
</feature>
<dbReference type="EMBL" id="BOML01000043">
    <property type="protein sequence ID" value="GIE04156.1"/>
    <property type="molecule type" value="Genomic_DNA"/>
</dbReference>
<dbReference type="InterPro" id="IPR056008">
    <property type="entry name" value="DUF7586"/>
</dbReference>
<dbReference type="Pfam" id="PF24491">
    <property type="entry name" value="DUF7586"/>
    <property type="match status" value="1"/>
</dbReference>
<dbReference type="PANTHER" id="PTHR46825:SF7">
    <property type="entry name" value="D-ALANYL-D-ALANINE CARBOXYPEPTIDASE"/>
    <property type="match status" value="1"/>
</dbReference>
<evidence type="ECO:0000313" key="3">
    <source>
        <dbReference type="EMBL" id="GIE04156.1"/>
    </source>
</evidence>
<dbReference type="PANTHER" id="PTHR46825">
    <property type="entry name" value="D-ALANYL-D-ALANINE-CARBOXYPEPTIDASE/ENDOPEPTIDASE AMPH"/>
    <property type="match status" value="1"/>
</dbReference>
<keyword evidence="4" id="KW-1185">Reference proteome</keyword>